<dbReference type="GO" id="GO:0009416">
    <property type="term" value="P:response to light stimulus"/>
    <property type="evidence" value="ECO:0007669"/>
    <property type="project" value="TreeGrafter"/>
</dbReference>
<dbReference type="EMBL" id="JAAGAX010000005">
    <property type="protein sequence ID" value="KAF2314302.1"/>
    <property type="molecule type" value="Genomic_DNA"/>
</dbReference>
<reference evidence="2 3" key="1">
    <citation type="journal article" date="2020" name="Mol. Plant">
        <title>The Chromosome-Based Rubber Tree Genome Provides New Insights into Spurge Genome Evolution and Rubber Biosynthesis.</title>
        <authorList>
            <person name="Liu J."/>
            <person name="Shi C."/>
            <person name="Shi C.C."/>
            <person name="Li W."/>
            <person name="Zhang Q.J."/>
            <person name="Zhang Y."/>
            <person name="Li K."/>
            <person name="Lu H.F."/>
            <person name="Shi C."/>
            <person name="Zhu S.T."/>
            <person name="Xiao Z.Y."/>
            <person name="Nan H."/>
            <person name="Yue Y."/>
            <person name="Zhu X.G."/>
            <person name="Wu Y."/>
            <person name="Hong X.N."/>
            <person name="Fan G.Y."/>
            <person name="Tong Y."/>
            <person name="Zhang D."/>
            <person name="Mao C.L."/>
            <person name="Liu Y.L."/>
            <person name="Hao S.J."/>
            <person name="Liu W.Q."/>
            <person name="Lv M.Q."/>
            <person name="Zhang H.B."/>
            <person name="Liu Y."/>
            <person name="Hu-Tang G.R."/>
            <person name="Wang J.P."/>
            <person name="Wang J.H."/>
            <person name="Sun Y.H."/>
            <person name="Ni S.B."/>
            <person name="Chen W.B."/>
            <person name="Zhang X.C."/>
            <person name="Jiao Y.N."/>
            <person name="Eichler E.E."/>
            <person name="Li G.H."/>
            <person name="Liu X."/>
            <person name="Gao L.Z."/>
        </authorList>
    </citation>
    <scope>NUCLEOTIDE SEQUENCE [LARGE SCALE GENOMIC DNA]</scope>
    <source>
        <strain evidence="3">cv. GT1</strain>
        <tissue evidence="2">Leaf</tissue>
    </source>
</reference>
<feature type="compositionally biased region" description="Basic and acidic residues" evidence="1">
    <location>
        <begin position="97"/>
        <end position="109"/>
    </location>
</feature>
<protein>
    <submittedName>
        <fullName evidence="2">Uncharacterized protein</fullName>
    </submittedName>
</protein>
<accession>A0A6A6MKN4</accession>
<keyword evidence="3" id="KW-1185">Reference proteome</keyword>
<comment type="caution">
    <text evidence="2">The sequence shown here is derived from an EMBL/GenBank/DDBJ whole genome shotgun (WGS) entry which is preliminary data.</text>
</comment>
<dbReference type="PANTHER" id="PTHR31008">
    <property type="entry name" value="COP1-INTERACTING PROTEIN-RELATED"/>
    <property type="match status" value="1"/>
</dbReference>
<evidence type="ECO:0000256" key="1">
    <source>
        <dbReference type="SAM" id="MobiDB-lite"/>
    </source>
</evidence>
<sequence length="109" mass="12212">MDSRTILEHARFQLTPTRTTFVRFVSTPEVLERFATIERELEQIENSVQSNELLNADAEGFGGNYENSSASSKSKGDYDGASDAAQEDNSKGVRLQRALETRKAVLRKE</sequence>
<dbReference type="Proteomes" id="UP000467840">
    <property type="component" value="Chromosome 15"/>
</dbReference>
<dbReference type="GO" id="GO:0045893">
    <property type="term" value="P:positive regulation of DNA-templated transcription"/>
    <property type="evidence" value="ECO:0007669"/>
    <property type="project" value="TreeGrafter"/>
</dbReference>
<organism evidence="2 3">
    <name type="scientific">Hevea brasiliensis</name>
    <name type="common">Para rubber tree</name>
    <name type="synonym">Siphonia brasiliensis</name>
    <dbReference type="NCBI Taxonomy" id="3981"/>
    <lineage>
        <taxon>Eukaryota</taxon>
        <taxon>Viridiplantae</taxon>
        <taxon>Streptophyta</taxon>
        <taxon>Embryophyta</taxon>
        <taxon>Tracheophyta</taxon>
        <taxon>Spermatophyta</taxon>
        <taxon>Magnoliopsida</taxon>
        <taxon>eudicotyledons</taxon>
        <taxon>Gunneridae</taxon>
        <taxon>Pentapetalae</taxon>
        <taxon>rosids</taxon>
        <taxon>fabids</taxon>
        <taxon>Malpighiales</taxon>
        <taxon>Euphorbiaceae</taxon>
        <taxon>Crotonoideae</taxon>
        <taxon>Micrandreae</taxon>
        <taxon>Hevea</taxon>
    </lineage>
</organism>
<feature type="region of interest" description="Disordered" evidence="1">
    <location>
        <begin position="58"/>
        <end position="109"/>
    </location>
</feature>
<evidence type="ECO:0000313" key="3">
    <source>
        <dbReference type="Proteomes" id="UP000467840"/>
    </source>
</evidence>
<proteinExistence type="predicted"/>
<dbReference type="AlphaFoldDB" id="A0A6A6MKN4"/>
<evidence type="ECO:0000313" key="2">
    <source>
        <dbReference type="EMBL" id="KAF2314302.1"/>
    </source>
</evidence>
<dbReference type="PANTHER" id="PTHR31008:SF4">
    <property type="entry name" value="COP1-INTERACTING PROTEIN 7"/>
    <property type="match status" value="1"/>
</dbReference>
<name>A0A6A6MKN4_HEVBR</name>
<gene>
    <name evidence="2" type="ORF">GH714_025201</name>
</gene>